<protein>
    <recommendedName>
        <fullName evidence="3">DUF6161 domain-containing protein</fullName>
    </recommendedName>
</protein>
<organism evidence="4 5">
    <name type="scientific">Streptococcus suis</name>
    <dbReference type="NCBI Taxonomy" id="1307"/>
    <lineage>
        <taxon>Bacteria</taxon>
        <taxon>Bacillati</taxon>
        <taxon>Bacillota</taxon>
        <taxon>Bacilli</taxon>
        <taxon>Lactobacillales</taxon>
        <taxon>Streptococcaceae</taxon>
        <taxon>Streptococcus</taxon>
    </lineage>
</organism>
<keyword evidence="2" id="KW-1133">Transmembrane helix</keyword>
<proteinExistence type="predicted"/>
<dbReference type="AlphaFoldDB" id="A0A0Z8EW86"/>
<dbReference type="Pfam" id="PF19658">
    <property type="entry name" value="DUF6161"/>
    <property type="match status" value="1"/>
</dbReference>
<reference evidence="4 5" key="1">
    <citation type="submission" date="2016-02" db="EMBL/GenBank/DDBJ databases">
        <authorList>
            <consortium name="Pathogen Informatics"/>
        </authorList>
    </citation>
    <scope>NUCLEOTIDE SEQUENCE [LARGE SCALE GENOMIC DNA]</scope>
    <source>
        <strain evidence="4 5">LSS54</strain>
    </source>
</reference>
<dbReference type="Proteomes" id="UP000073494">
    <property type="component" value="Unassembled WGS sequence"/>
</dbReference>
<accession>A0A0Z8EW86</accession>
<keyword evidence="2" id="KW-0472">Membrane</keyword>
<feature type="transmembrane region" description="Helical" evidence="2">
    <location>
        <begin position="299"/>
        <end position="320"/>
    </location>
</feature>
<sequence length="428" mass="50084">MSLTKKQIVNCLGDKILFRFAISDDFVITFNEREKLFTFDEIEKVVKSNLDYWKSISDEVPNNFYSNWQSLSNKIVAIRQYFTELEEFNLDNVNNYLYYNLSTSRESREQGNLTYILAISSPIDRDDEIRKIKSFVSFYVQQTDTSVEEAVKCFIRLSKNPHLVGSYFSNSSQYQFYPALYLLRKNFSNIRENVSDFENNIVAPITRKLEELSADSDEQYREITAFTQTKNDEIQQLFDDKVDELKEFQDSIDNWQEEKQNRLQELEETYNAKLSLEAPEQLWNDRAVEHQKRARNWTIVLIVATILLILSSAILVLAVYDYSKNITKAIPFISESFILITVISFFIYIIRILIKIVMSNHHLATEYKQKAAMTRFYQSLIYSGIDIDKDERLIIVNSLFSKVETGLVKVDNSSDTDTILAILSKNIR</sequence>
<dbReference type="RefSeq" id="WP_044775382.1">
    <property type="nucleotide sequence ID" value="NZ_CEFG01000180.1"/>
</dbReference>
<evidence type="ECO:0000256" key="2">
    <source>
        <dbReference type="SAM" id="Phobius"/>
    </source>
</evidence>
<evidence type="ECO:0000256" key="1">
    <source>
        <dbReference type="SAM" id="Coils"/>
    </source>
</evidence>
<feature type="coiled-coil region" evidence="1">
    <location>
        <begin position="238"/>
        <end position="276"/>
    </location>
</feature>
<gene>
    <name evidence="4" type="ORF">ERS132416_00317</name>
</gene>
<dbReference type="InterPro" id="IPR046159">
    <property type="entry name" value="DUF6161"/>
</dbReference>
<evidence type="ECO:0000313" key="4">
    <source>
        <dbReference type="EMBL" id="CYU69408.1"/>
    </source>
</evidence>
<evidence type="ECO:0000259" key="3">
    <source>
        <dbReference type="Pfam" id="PF19658"/>
    </source>
</evidence>
<evidence type="ECO:0000313" key="5">
    <source>
        <dbReference type="Proteomes" id="UP000073494"/>
    </source>
</evidence>
<keyword evidence="1" id="KW-0175">Coiled coil</keyword>
<feature type="transmembrane region" description="Helical" evidence="2">
    <location>
        <begin position="332"/>
        <end position="354"/>
    </location>
</feature>
<dbReference type="EMBL" id="FIHD01000003">
    <property type="protein sequence ID" value="CYU69408.1"/>
    <property type="molecule type" value="Genomic_DNA"/>
</dbReference>
<keyword evidence="2" id="KW-0812">Transmembrane</keyword>
<name>A0A0Z8EW86_STRSU</name>
<feature type="domain" description="DUF6161" evidence="3">
    <location>
        <begin position="209"/>
        <end position="413"/>
    </location>
</feature>